<gene>
    <name evidence="1" type="ORF">NDU88_000427</name>
</gene>
<dbReference type="AlphaFoldDB" id="A0AAV7U3F6"/>
<evidence type="ECO:0000313" key="2">
    <source>
        <dbReference type="Proteomes" id="UP001066276"/>
    </source>
</evidence>
<protein>
    <submittedName>
        <fullName evidence="1">Uncharacterized protein</fullName>
    </submittedName>
</protein>
<dbReference type="EMBL" id="JANPWB010000005">
    <property type="protein sequence ID" value="KAJ1183610.1"/>
    <property type="molecule type" value="Genomic_DNA"/>
</dbReference>
<organism evidence="1 2">
    <name type="scientific">Pleurodeles waltl</name>
    <name type="common">Iberian ribbed newt</name>
    <dbReference type="NCBI Taxonomy" id="8319"/>
    <lineage>
        <taxon>Eukaryota</taxon>
        <taxon>Metazoa</taxon>
        <taxon>Chordata</taxon>
        <taxon>Craniata</taxon>
        <taxon>Vertebrata</taxon>
        <taxon>Euteleostomi</taxon>
        <taxon>Amphibia</taxon>
        <taxon>Batrachia</taxon>
        <taxon>Caudata</taxon>
        <taxon>Salamandroidea</taxon>
        <taxon>Salamandridae</taxon>
        <taxon>Pleurodelinae</taxon>
        <taxon>Pleurodeles</taxon>
    </lineage>
</organism>
<accession>A0AAV7U3F6</accession>
<proteinExistence type="predicted"/>
<keyword evidence="2" id="KW-1185">Reference proteome</keyword>
<evidence type="ECO:0000313" key="1">
    <source>
        <dbReference type="EMBL" id="KAJ1183610.1"/>
    </source>
</evidence>
<dbReference type="Proteomes" id="UP001066276">
    <property type="component" value="Chromosome 3_1"/>
</dbReference>
<reference evidence="1" key="1">
    <citation type="journal article" date="2022" name="bioRxiv">
        <title>Sequencing and chromosome-scale assembly of the giantPleurodeles waltlgenome.</title>
        <authorList>
            <person name="Brown T."/>
            <person name="Elewa A."/>
            <person name="Iarovenko S."/>
            <person name="Subramanian E."/>
            <person name="Araus A.J."/>
            <person name="Petzold A."/>
            <person name="Susuki M."/>
            <person name="Suzuki K.-i.T."/>
            <person name="Hayashi T."/>
            <person name="Toyoda A."/>
            <person name="Oliveira C."/>
            <person name="Osipova E."/>
            <person name="Leigh N.D."/>
            <person name="Simon A."/>
            <person name="Yun M.H."/>
        </authorList>
    </citation>
    <scope>NUCLEOTIDE SEQUENCE</scope>
    <source>
        <strain evidence="1">20211129_DDA</strain>
        <tissue evidence="1">Liver</tissue>
    </source>
</reference>
<sequence length="95" mass="10386">MEDDLRSAKMDPQGAIENHAAVMAILHNDSHEDNAFRKMEPVQAIHHQNVKKAPGPDQVPADVFKGDLDMWLGTLTAAFNAILSEGVVPDSRKSP</sequence>
<comment type="caution">
    <text evidence="1">The sequence shown here is derived from an EMBL/GenBank/DDBJ whole genome shotgun (WGS) entry which is preliminary data.</text>
</comment>
<name>A0AAV7U3F6_PLEWA</name>